<evidence type="ECO:0000256" key="6">
    <source>
        <dbReference type="SAM" id="MobiDB-lite"/>
    </source>
</evidence>
<reference evidence="8" key="1">
    <citation type="submission" date="2022-07" db="EMBL/GenBank/DDBJ databases">
        <title>Genome Sequence of Agrocybe chaxingu.</title>
        <authorList>
            <person name="Buettner E."/>
        </authorList>
    </citation>
    <scope>NUCLEOTIDE SEQUENCE</scope>
    <source>
        <strain evidence="8">MP-N11</strain>
    </source>
</reference>
<dbReference type="SUPFAM" id="SSF54928">
    <property type="entry name" value="RNA-binding domain, RBD"/>
    <property type="match status" value="2"/>
</dbReference>
<dbReference type="InterPro" id="IPR035979">
    <property type="entry name" value="RBD_domain_sf"/>
</dbReference>
<evidence type="ECO:0000313" key="9">
    <source>
        <dbReference type="Proteomes" id="UP001148786"/>
    </source>
</evidence>
<accession>A0A9W8N0F3</accession>
<dbReference type="GO" id="GO:0003729">
    <property type="term" value="F:mRNA binding"/>
    <property type="evidence" value="ECO:0007669"/>
    <property type="project" value="TreeGrafter"/>
</dbReference>
<feature type="domain" description="RRM" evidence="7">
    <location>
        <begin position="459"/>
        <end position="571"/>
    </location>
</feature>
<evidence type="ECO:0000256" key="5">
    <source>
        <dbReference type="PROSITE-ProRule" id="PRU00176"/>
    </source>
</evidence>
<feature type="compositionally biased region" description="Acidic residues" evidence="6">
    <location>
        <begin position="420"/>
        <end position="429"/>
    </location>
</feature>
<organism evidence="8 9">
    <name type="scientific">Agrocybe chaxingu</name>
    <dbReference type="NCBI Taxonomy" id="84603"/>
    <lineage>
        <taxon>Eukaryota</taxon>
        <taxon>Fungi</taxon>
        <taxon>Dikarya</taxon>
        <taxon>Basidiomycota</taxon>
        <taxon>Agaricomycotina</taxon>
        <taxon>Agaricomycetes</taxon>
        <taxon>Agaricomycetidae</taxon>
        <taxon>Agaricales</taxon>
        <taxon>Agaricineae</taxon>
        <taxon>Strophariaceae</taxon>
        <taxon>Agrocybe</taxon>
    </lineage>
</organism>
<feature type="region of interest" description="Disordered" evidence="6">
    <location>
        <begin position="339"/>
        <end position="383"/>
    </location>
</feature>
<dbReference type="InterPro" id="IPR012677">
    <property type="entry name" value="Nucleotide-bd_a/b_plait_sf"/>
</dbReference>
<keyword evidence="2" id="KW-0677">Repeat</keyword>
<feature type="compositionally biased region" description="Basic residues" evidence="6">
    <location>
        <begin position="889"/>
        <end position="900"/>
    </location>
</feature>
<dbReference type="Proteomes" id="UP001148786">
    <property type="component" value="Unassembled WGS sequence"/>
</dbReference>
<feature type="region of interest" description="Disordered" evidence="6">
    <location>
        <begin position="819"/>
        <end position="900"/>
    </location>
</feature>
<dbReference type="GO" id="GO:0005730">
    <property type="term" value="C:nucleolus"/>
    <property type="evidence" value="ECO:0007669"/>
    <property type="project" value="TreeGrafter"/>
</dbReference>
<evidence type="ECO:0000256" key="3">
    <source>
        <dbReference type="ARBA" id="ARBA00022884"/>
    </source>
</evidence>
<feature type="domain" description="RRM" evidence="7">
    <location>
        <begin position="234"/>
        <end position="342"/>
    </location>
</feature>
<sequence length="900" mass="99517">MSSKLGKRKERGEDVSAGTHYGSTLFISNLPYSATSVDLQTLFSDIAPVKSAFVVTEHGTGISKGVGYVSFAIKEDAETAFEAISKEGISLAGRQLGVQWAESKPKRKGEKDAVKTESKPKPIPRLPHDPLAIRTIILSGIPSGIDSKVLWKKIRKYEGAEKVDWPVNDESRGEDSSTAHVLFSTAGQASDAVSKLHAHVYKGSLLSVTLKKRLDTLAKPSTKARKAPAPSYASRLIVRNIPFDATGQDLRAVFLPYGPIHSIHIPTDDKPADPKEDDDTTSNRAESSTAAAYAAEKKPRTKGFAFVWMLSKKDAERALQGCNGTVMRSGMAETLALDKQKKKKLKRLEQKRAKAAAGIKVEEGHDGEGQDTEEEDGASEKRATERIIAVDWALSKDKWKEEKKKLDDDERMEGLSGSDNDSDDSEDEGLGFHSESESRSDSEDEDKVKPELPPPEAGTTLFVRNVPFNATEEELRIIFRAFGPLRYVRITVDPATGRSRGTGFACFWNLADADRAVEQSELLRAETTGQGTAPKKNPFSLPSILTPDPSSSLAQSLVLRGRTLDVVRAVTRDTASKLKDANEKLREKADKRNMYLLHEGVIMPNTPAAENLTPAEVEKRTSSFNAQRMLKRLAGHTMKAFNADVKEGTREPLTADELADQPTALPGEDVTMTNVKQEDDDAEKEKKGKKKKFTGRDTGVKQTKIVRQAERVDPITGKGKSKGYGFMEMHKHSDALRVLRWANNNPQVGELFGLWWKDELENILKSERAKEEKDRDDARIKKLKEEIEREVNGESRGKKIKGTLIVEFSIENIQVVQRRNALQEKSKTTSSAPTDSPDKRTRKDSDGDDSKKGSDGRPTKKPRLSADIEIKPGPKTEERSFNPLGSIIGRKRKERKAGKK</sequence>
<feature type="region of interest" description="Disordered" evidence="6">
    <location>
        <begin position="645"/>
        <end position="701"/>
    </location>
</feature>
<feature type="region of interest" description="Disordered" evidence="6">
    <location>
        <begin position="264"/>
        <end position="294"/>
    </location>
</feature>
<feature type="compositionally biased region" description="Basic and acidic residues" evidence="6">
    <location>
        <begin position="434"/>
        <end position="450"/>
    </location>
</feature>
<feature type="compositionally biased region" description="Basic and acidic residues" evidence="6">
    <location>
        <begin position="109"/>
        <end position="120"/>
    </location>
</feature>
<comment type="subcellular location">
    <subcellularLocation>
        <location evidence="1">Nucleus</location>
    </subcellularLocation>
</comment>
<dbReference type="FunFam" id="3.30.70.330:FF:000406">
    <property type="entry name" value="Related to Nucleolar protein NOP4"/>
    <property type="match status" value="1"/>
</dbReference>
<dbReference type="PANTHER" id="PTHR48039">
    <property type="entry name" value="RNA-BINDING MOTIF PROTEIN 14B"/>
    <property type="match status" value="1"/>
</dbReference>
<evidence type="ECO:0000256" key="4">
    <source>
        <dbReference type="ARBA" id="ARBA00023242"/>
    </source>
</evidence>
<feature type="domain" description="RRM" evidence="7">
    <location>
        <begin position="23"/>
        <end position="103"/>
    </location>
</feature>
<dbReference type="OrthoDB" id="267048at2759"/>
<dbReference type="PANTHER" id="PTHR48039:SF5">
    <property type="entry name" value="RNA-BINDING PROTEIN 28"/>
    <property type="match status" value="1"/>
</dbReference>
<evidence type="ECO:0000259" key="7">
    <source>
        <dbReference type="PROSITE" id="PS50102"/>
    </source>
</evidence>
<dbReference type="InterPro" id="IPR051945">
    <property type="entry name" value="RRM_MRD1_RNA_proc_ribogen"/>
</dbReference>
<evidence type="ECO:0000256" key="2">
    <source>
        <dbReference type="ARBA" id="ARBA00022737"/>
    </source>
</evidence>
<keyword evidence="4" id="KW-0539">Nucleus</keyword>
<dbReference type="AlphaFoldDB" id="A0A9W8N0F3"/>
<feature type="region of interest" description="Disordered" evidence="6">
    <location>
        <begin position="100"/>
        <end position="125"/>
    </location>
</feature>
<gene>
    <name evidence="8" type="ORF">NLJ89_g1208</name>
</gene>
<dbReference type="SMART" id="SM00360">
    <property type="entry name" value="RRM"/>
    <property type="match status" value="4"/>
</dbReference>
<keyword evidence="9" id="KW-1185">Reference proteome</keyword>
<dbReference type="Gene3D" id="3.30.70.330">
    <property type="match status" value="4"/>
</dbReference>
<dbReference type="PROSITE" id="PS50102">
    <property type="entry name" value="RRM"/>
    <property type="match status" value="3"/>
</dbReference>
<evidence type="ECO:0000256" key="1">
    <source>
        <dbReference type="ARBA" id="ARBA00004123"/>
    </source>
</evidence>
<keyword evidence="3 5" id="KW-0694">RNA-binding</keyword>
<feature type="compositionally biased region" description="Low complexity" evidence="6">
    <location>
        <begin position="285"/>
        <end position="294"/>
    </location>
</feature>
<feature type="region of interest" description="Disordered" evidence="6">
    <location>
        <begin position="403"/>
        <end position="460"/>
    </location>
</feature>
<evidence type="ECO:0000313" key="8">
    <source>
        <dbReference type="EMBL" id="KAJ3516305.1"/>
    </source>
</evidence>
<dbReference type="EMBL" id="JANKHO010000059">
    <property type="protein sequence ID" value="KAJ3516305.1"/>
    <property type="molecule type" value="Genomic_DNA"/>
</dbReference>
<comment type="caution">
    <text evidence="8">The sequence shown here is derived from an EMBL/GenBank/DDBJ whole genome shotgun (WGS) entry which is preliminary data.</text>
</comment>
<dbReference type="Pfam" id="PF00076">
    <property type="entry name" value="RRM_1"/>
    <property type="match status" value="3"/>
</dbReference>
<dbReference type="InterPro" id="IPR000504">
    <property type="entry name" value="RRM_dom"/>
</dbReference>
<feature type="compositionally biased region" description="Basic and acidic residues" evidence="6">
    <location>
        <begin position="836"/>
        <end position="880"/>
    </location>
</feature>
<proteinExistence type="predicted"/>
<name>A0A9W8N0F3_9AGAR</name>
<protein>
    <recommendedName>
        <fullName evidence="7">RRM domain-containing protein</fullName>
    </recommendedName>
</protein>